<gene>
    <name evidence="1" type="ORF">O6H91_04G075600</name>
</gene>
<dbReference type="Proteomes" id="UP001162992">
    <property type="component" value="Chromosome 4"/>
</dbReference>
<name>A0ACC2DYF2_DIPCM</name>
<accession>A0ACC2DYF2</accession>
<organism evidence="1 2">
    <name type="scientific">Diphasiastrum complanatum</name>
    <name type="common">Issler's clubmoss</name>
    <name type="synonym">Lycopodium complanatum</name>
    <dbReference type="NCBI Taxonomy" id="34168"/>
    <lineage>
        <taxon>Eukaryota</taxon>
        <taxon>Viridiplantae</taxon>
        <taxon>Streptophyta</taxon>
        <taxon>Embryophyta</taxon>
        <taxon>Tracheophyta</taxon>
        <taxon>Lycopodiopsida</taxon>
        <taxon>Lycopodiales</taxon>
        <taxon>Lycopodiaceae</taxon>
        <taxon>Lycopodioideae</taxon>
        <taxon>Diphasiastrum</taxon>
    </lineage>
</organism>
<dbReference type="EMBL" id="CM055095">
    <property type="protein sequence ID" value="KAJ7559239.1"/>
    <property type="molecule type" value="Genomic_DNA"/>
</dbReference>
<keyword evidence="2" id="KW-1185">Reference proteome</keyword>
<reference evidence="2" key="1">
    <citation type="journal article" date="2024" name="Proc. Natl. Acad. Sci. U.S.A.">
        <title>Extraordinary preservation of gene collinearity over three hundred million years revealed in homosporous lycophytes.</title>
        <authorList>
            <person name="Li C."/>
            <person name="Wickell D."/>
            <person name="Kuo L.Y."/>
            <person name="Chen X."/>
            <person name="Nie B."/>
            <person name="Liao X."/>
            <person name="Peng D."/>
            <person name="Ji J."/>
            <person name="Jenkins J."/>
            <person name="Williams M."/>
            <person name="Shu S."/>
            <person name="Plott C."/>
            <person name="Barry K."/>
            <person name="Rajasekar S."/>
            <person name="Grimwood J."/>
            <person name="Han X."/>
            <person name="Sun S."/>
            <person name="Hou Z."/>
            <person name="He W."/>
            <person name="Dai G."/>
            <person name="Sun C."/>
            <person name="Schmutz J."/>
            <person name="Leebens-Mack J.H."/>
            <person name="Li F.W."/>
            <person name="Wang L."/>
        </authorList>
    </citation>
    <scope>NUCLEOTIDE SEQUENCE [LARGE SCALE GENOMIC DNA]</scope>
    <source>
        <strain evidence="2">cv. PW_Plant_1</strain>
    </source>
</reference>
<evidence type="ECO:0000313" key="2">
    <source>
        <dbReference type="Proteomes" id="UP001162992"/>
    </source>
</evidence>
<protein>
    <submittedName>
        <fullName evidence="1">Uncharacterized protein</fullName>
    </submittedName>
</protein>
<proteinExistence type="predicted"/>
<sequence length="595" mass="66830">MQRGPKLWMPTKLTSVATTRRGNASFPSSLPFFLKSRVWQFIFVQLTFRSNLKPHNQSRNHPSSIRMGNVFALRLASLSTRCSPCQNRSTSTSTSSIINSTQAPLSTQEIASSSSSSSSAALNLLSSFSPPSSAYVHLPFCRRRCFYCDFPVVAVGERSEASKPYYDSTMLNYVDLVCREISATARGSPGGPLNTIFFGGGTPSLLPPYLLHRILDCLQSNFGLSSQMEISIEMDPGTFNGASLSELIDYGVNRVSVGVQSFNEKLLKACGRAHSLKDVYDAIEIIHSSSLDHWSLDLIASLPFLTPDLWMHSLTEAVEASPTHISVYDLQIEEGTKFGKWYASGQHPLPCEDDSAEFYRTASRKLREGGYDHYEVSNYAKTGYQCKHNLVYWRNLPYYAFGLGSTSYVERRRFSRPRKMKAYAAFVDDFEKAEGKVDFPEDSIEERILDTIMLSLRLAQGLNLREFAQLYGRSVTVAFCRGLQQFVESGHVKLLDIDGKDVGNHECHERHGIQWDVVERREETIYMRSFQTDPEAISCKPLRTKIASDWQALFGQDLPSFLKPDTVFVRLSDPEGFLLSNEIISSLFSAMSIVK</sequence>
<comment type="caution">
    <text evidence="1">The sequence shown here is derived from an EMBL/GenBank/DDBJ whole genome shotgun (WGS) entry which is preliminary data.</text>
</comment>
<evidence type="ECO:0000313" key="1">
    <source>
        <dbReference type="EMBL" id="KAJ7559239.1"/>
    </source>
</evidence>